<gene>
    <name evidence="1" type="ORF">EEDITHA_LOCUS10007</name>
</gene>
<accession>A0AAU9UCB2</accession>
<dbReference type="AlphaFoldDB" id="A0AAU9UCB2"/>
<protein>
    <submittedName>
        <fullName evidence="1">Uncharacterized protein</fullName>
    </submittedName>
</protein>
<comment type="caution">
    <text evidence="1">The sequence shown here is derived from an EMBL/GenBank/DDBJ whole genome shotgun (WGS) entry which is preliminary data.</text>
</comment>
<organism evidence="1 2">
    <name type="scientific">Euphydryas editha</name>
    <name type="common">Edith's checkerspot</name>
    <dbReference type="NCBI Taxonomy" id="104508"/>
    <lineage>
        <taxon>Eukaryota</taxon>
        <taxon>Metazoa</taxon>
        <taxon>Ecdysozoa</taxon>
        <taxon>Arthropoda</taxon>
        <taxon>Hexapoda</taxon>
        <taxon>Insecta</taxon>
        <taxon>Pterygota</taxon>
        <taxon>Neoptera</taxon>
        <taxon>Endopterygota</taxon>
        <taxon>Lepidoptera</taxon>
        <taxon>Glossata</taxon>
        <taxon>Ditrysia</taxon>
        <taxon>Papilionoidea</taxon>
        <taxon>Nymphalidae</taxon>
        <taxon>Nymphalinae</taxon>
        <taxon>Euphydryas</taxon>
    </lineage>
</organism>
<dbReference type="InterPro" id="IPR009511">
    <property type="entry name" value="MAD1/Cdc20-bound-Mad2-bd"/>
</dbReference>
<evidence type="ECO:0000313" key="1">
    <source>
        <dbReference type="EMBL" id="CAH2094445.1"/>
    </source>
</evidence>
<dbReference type="InterPro" id="IPR053729">
    <property type="entry name" value="MAD2L1BP_domain_sf"/>
</dbReference>
<dbReference type="PANTHER" id="PTHR15681:SF1">
    <property type="entry name" value="MAD2L1-BINDING PROTEIN"/>
    <property type="match status" value="1"/>
</dbReference>
<evidence type="ECO:0000313" key="2">
    <source>
        <dbReference type="Proteomes" id="UP001153954"/>
    </source>
</evidence>
<dbReference type="Gene3D" id="3.30.900.20">
    <property type="match status" value="1"/>
</dbReference>
<dbReference type="GO" id="GO:0007096">
    <property type="term" value="P:regulation of exit from mitosis"/>
    <property type="evidence" value="ECO:0007669"/>
    <property type="project" value="InterPro"/>
</dbReference>
<dbReference type="Pfam" id="PF06581">
    <property type="entry name" value="p31comet"/>
    <property type="match status" value="1"/>
</dbReference>
<name>A0AAU9UCB2_EUPED</name>
<reference evidence="1" key="1">
    <citation type="submission" date="2022-03" db="EMBL/GenBank/DDBJ databases">
        <authorList>
            <person name="Tunstrom K."/>
        </authorList>
    </citation>
    <scope>NUCLEOTIDE SEQUENCE</scope>
</reference>
<dbReference type="EMBL" id="CAKOGL010000014">
    <property type="protein sequence ID" value="CAH2094445.1"/>
    <property type="molecule type" value="Genomic_DNA"/>
</dbReference>
<proteinExistence type="predicted"/>
<sequence>MKDFIKIDLNIGDQLTSISCGHIVVEFIKFLAYQRLQIPYTYQWLKQIVTTRKASEIINESYQSERHFRVASTALDNLDFIMKSILKEIDGTILPEEICIALGATPITCKEIYRLLLPTICHKPQCHSTHIANDQKIQQNVFKNIVTSEELSKVFFSSLAPTNMYVFLKKNPVSNQDIVCHDSFVLVNGYKIPRSCKVVVLDFKAKNHENVACCNKFQVFGDVISKNLDHLNINGDDSERDFNEIESTEFTKWYQSTYVMKGFKDCIVNGNSVTNMWRVS</sequence>
<dbReference type="Proteomes" id="UP001153954">
    <property type="component" value="Unassembled WGS sequence"/>
</dbReference>
<dbReference type="GO" id="GO:0005634">
    <property type="term" value="C:nucleus"/>
    <property type="evidence" value="ECO:0007669"/>
    <property type="project" value="InterPro"/>
</dbReference>
<keyword evidence="2" id="KW-1185">Reference proteome</keyword>
<dbReference type="PANTHER" id="PTHR15681">
    <property type="entry name" value="MAD2L1-BINDING PROTEIN"/>
    <property type="match status" value="1"/>
</dbReference>